<accession>A0A0K9PFX6</accession>
<dbReference type="InterPro" id="IPR006015">
    <property type="entry name" value="Universal_stress_UspA"/>
</dbReference>
<proteinExistence type="predicted"/>
<name>A0A0K9PFX6_ZOSMR</name>
<dbReference type="InterPro" id="IPR014729">
    <property type="entry name" value="Rossmann-like_a/b/a_fold"/>
</dbReference>
<organism evidence="2 3">
    <name type="scientific">Zostera marina</name>
    <name type="common">Eelgrass</name>
    <dbReference type="NCBI Taxonomy" id="29655"/>
    <lineage>
        <taxon>Eukaryota</taxon>
        <taxon>Viridiplantae</taxon>
        <taxon>Streptophyta</taxon>
        <taxon>Embryophyta</taxon>
        <taxon>Tracheophyta</taxon>
        <taxon>Spermatophyta</taxon>
        <taxon>Magnoliopsida</taxon>
        <taxon>Liliopsida</taxon>
        <taxon>Zosteraceae</taxon>
        <taxon>Zostera</taxon>
    </lineage>
</organism>
<sequence length="159" mass="17556">MSRKILVAVDEGEESIHALSWCLKNVVSSGKITVIVLYVMPHRTVYAPMDGTGYLFSDEIVESIEKHGQEVAESVVKTAKSVYDEMKNVDVDLEIKIERGDARDVICDAVEKLGCYMLVIGSHGYGAFKRTFLGSVSDYCAHNANCPVLIVKKPKDQSL</sequence>
<feature type="domain" description="UspA" evidence="1">
    <location>
        <begin position="1"/>
        <end position="152"/>
    </location>
</feature>
<dbReference type="EMBL" id="LFYR01000930">
    <property type="protein sequence ID" value="KMZ67127.1"/>
    <property type="molecule type" value="Genomic_DNA"/>
</dbReference>
<dbReference type="STRING" id="29655.A0A0K9PFX6"/>
<dbReference type="PANTHER" id="PTHR31964:SF125">
    <property type="entry name" value="OS05G0357525 PROTEIN"/>
    <property type="match status" value="1"/>
</dbReference>
<dbReference type="PANTHER" id="PTHR31964">
    <property type="entry name" value="ADENINE NUCLEOTIDE ALPHA HYDROLASES-LIKE SUPERFAMILY PROTEIN"/>
    <property type="match status" value="1"/>
</dbReference>
<comment type="caution">
    <text evidence="2">The sequence shown here is derived from an EMBL/GenBank/DDBJ whole genome shotgun (WGS) entry which is preliminary data.</text>
</comment>
<reference evidence="3" key="1">
    <citation type="journal article" date="2016" name="Nature">
        <title>The genome of the seagrass Zostera marina reveals angiosperm adaptation to the sea.</title>
        <authorList>
            <person name="Olsen J.L."/>
            <person name="Rouze P."/>
            <person name="Verhelst B."/>
            <person name="Lin Y.-C."/>
            <person name="Bayer T."/>
            <person name="Collen J."/>
            <person name="Dattolo E."/>
            <person name="De Paoli E."/>
            <person name="Dittami S."/>
            <person name="Maumus F."/>
            <person name="Michel G."/>
            <person name="Kersting A."/>
            <person name="Lauritano C."/>
            <person name="Lohaus R."/>
            <person name="Toepel M."/>
            <person name="Tonon T."/>
            <person name="Vanneste K."/>
            <person name="Amirebrahimi M."/>
            <person name="Brakel J."/>
            <person name="Bostroem C."/>
            <person name="Chovatia M."/>
            <person name="Grimwood J."/>
            <person name="Jenkins J.W."/>
            <person name="Jueterbock A."/>
            <person name="Mraz A."/>
            <person name="Stam W.T."/>
            <person name="Tice H."/>
            <person name="Bornberg-Bauer E."/>
            <person name="Green P.J."/>
            <person name="Pearson G.A."/>
            <person name="Procaccini G."/>
            <person name="Duarte C.M."/>
            <person name="Schmutz J."/>
            <person name="Reusch T.B.H."/>
            <person name="Van de Peer Y."/>
        </authorList>
    </citation>
    <scope>NUCLEOTIDE SEQUENCE [LARGE SCALE GENOMIC DNA]</scope>
    <source>
        <strain evidence="3">cv. Finnish</strain>
    </source>
</reference>
<dbReference type="Proteomes" id="UP000036987">
    <property type="component" value="Unassembled WGS sequence"/>
</dbReference>
<evidence type="ECO:0000313" key="3">
    <source>
        <dbReference type="Proteomes" id="UP000036987"/>
    </source>
</evidence>
<evidence type="ECO:0000259" key="1">
    <source>
        <dbReference type="Pfam" id="PF00582"/>
    </source>
</evidence>
<dbReference type="OMA" id="KWCLASF"/>
<protein>
    <submittedName>
        <fullName evidence="2">Universal stress protein A-like protein</fullName>
    </submittedName>
</protein>
<evidence type="ECO:0000313" key="2">
    <source>
        <dbReference type="EMBL" id="KMZ67127.1"/>
    </source>
</evidence>
<dbReference type="SUPFAM" id="SSF52402">
    <property type="entry name" value="Adenine nucleotide alpha hydrolases-like"/>
    <property type="match status" value="1"/>
</dbReference>
<dbReference type="PRINTS" id="PR01438">
    <property type="entry name" value="UNVRSLSTRESS"/>
</dbReference>
<dbReference type="Pfam" id="PF00582">
    <property type="entry name" value="Usp"/>
    <property type="match status" value="1"/>
</dbReference>
<dbReference type="CDD" id="cd23659">
    <property type="entry name" value="USP_At3g01520-like"/>
    <property type="match status" value="1"/>
</dbReference>
<dbReference type="InterPro" id="IPR006016">
    <property type="entry name" value="UspA"/>
</dbReference>
<dbReference type="Gene3D" id="3.40.50.620">
    <property type="entry name" value="HUPs"/>
    <property type="match status" value="1"/>
</dbReference>
<keyword evidence="3" id="KW-1185">Reference proteome</keyword>
<dbReference type="AlphaFoldDB" id="A0A0K9PFX6"/>
<gene>
    <name evidence="2" type="ORF">ZOSMA_278G00130</name>
</gene>
<dbReference type="OrthoDB" id="843225at2759"/>